<keyword evidence="3" id="KW-1185">Reference proteome</keyword>
<proteinExistence type="predicted"/>
<protein>
    <submittedName>
        <fullName evidence="2">Assimilatory nitrate reductase (NADH) subunit alpha</fullName>
    </submittedName>
</protein>
<dbReference type="EMBL" id="AMRM01000009">
    <property type="protein sequence ID" value="EKF19092.1"/>
    <property type="molecule type" value="Genomic_DNA"/>
</dbReference>
<feature type="region of interest" description="Disordered" evidence="1">
    <location>
        <begin position="44"/>
        <end position="67"/>
    </location>
</feature>
<evidence type="ECO:0000313" key="3">
    <source>
        <dbReference type="Proteomes" id="UP000006786"/>
    </source>
</evidence>
<name>K2MP81_9HYPH</name>
<dbReference type="Proteomes" id="UP000006786">
    <property type="component" value="Unassembled WGS sequence"/>
</dbReference>
<organism evidence="2 3">
    <name type="scientific">Nitratireductor pacificus pht-3B</name>
    <dbReference type="NCBI Taxonomy" id="391937"/>
    <lineage>
        <taxon>Bacteria</taxon>
        <taxon>Pseudomonadati</taxon>
        <taxon>Pseudomonadota</taxon>
        <taxon>Alphaproteobacteria</taxon>
        <taxon>Hyphomicrobiales</taxon>
        <taxon>Phyllobacteriaceae</taxon>
        <taxon>Nitratireductor</taxon>
    </lineage>
</organism>
<accession>K2MP81</accession>
<dbReference type="AlphaFoldDB" id="K2MP81"/>
<evidence type="ECO:0000313" key="2">
    <source>
        <dbReference type="EMBL" id="EKF19092.1"/>
    </source>
</evidence>
<comment type="caution">
    <text evidence="2">The sequence shown here is derived from an EMBL/GenBank/DDBJ whole genome shotgun (WGS) entry which is preliminary data.</text>
</comment>
<gene>
    <name evidence="2" type="ORF">NA2_09928</name>
</gene>
<reference evidence="2 3" key="1">
    <citation type="journal article" date="2012" name="J. Bacteriol.">
        <title>Genome Sequence of Nitratireductor pacificus Type Strain pht-3B.</title>
        <authorList>
            <person name="Lai Q."/>
            <person name="Li G."/>
            <person name="Shao Z."/>
        </authorList>
    </citation>
    <scope>NUCLEOTIDE SEQUENCE [LARGE SCALE GENOMIC DNA]</scope>
    <source>
        <strain evidence="3">pht-3B</strain>
    </source>
</reference>
<dbReference type="STRING" id="391937.NA2_09928"/>
<evidence type="ECO:0000256" key="1">
    <source>
        <dbReference type="SAM" id="MobiDB-lite"/>
    </source>
</evidence>
<sequence>MTATGFTPLWPAGHLPLKGGDYANTVVAPDDWRKLQCQPISPLVGEMAGRPEGGAKKRDLGRIQIHA</sequence>
<dbReference type="eggNOG" id="ENOG503137M">
    <property type="taxonomic scope" value="Bacteria"/>
</dbReference>